<dbReference type="CDD" id="cd07377">
    <property type="entry name" value="WHTH_GntR"/>
    <property type="match status" value="1"/>
</dbReference>
<evidence type="ECO:0000259" key="4">
    <source>
        <dbReference type="PROSITE" id="PS50949"/>
    </source>
</evidence>
<dbReference type="OrthoDB" id="7834120at2"/>
<dbReference type="InterPro" id="IPR011711">
    <property type="entry name" value="GntR_C"/>
</dbReference>
<dbReference type="Proteomes" id="UP000183974">
    <property type="component" value="Unassembled WGS sequence"/>
</dbReference>
<dbReference type="AlphaFoldDB" id="A0A1M7A0J0"/>
<dbReference type="SUPFAM" id="SSF46785">
    <property type="entry name" value="Winged helix' DNA-binding domain"/>
    <property type="match status" value="1"/>
</dbReference>
<dbReference type="RefSeq" id="WP_073033841.1">
    <property type="nucleotide sequence ID" value="NZ_BMLR01000002.1"/>
</dbReference>
<dbReference type="PANTHER" id="PTHR43537">
    <property type="entry name" value="TRANSCRIPTIONAL REGULATOR, GNTR FAMILY"/>
    <property type="match status" value="1"/>
</dbReference>
<evidence type="ECO:0000313" key="5">
    <source>
        <dbReference type="EMBL" id="SHL36224.1"/>
    </source>
</evidence>
<evidence type="ECO:0000256" key="3">
    <source>
        <dbReference type="ARBA" id="ARBA00023163"/>
    </source>
</evidence>
<dbReference type="InterPro" id="IPR000524">
    <property type="entry name" value="Tscrpt_reg_HTH_GntR"/>
</dbReference>
<evidence type="ECO:0000256" key="2">
    <source>
        <dbReference type="ARBA" id="ARBA00023125"/>
    </source>
</evidence>
<sequence length="221" mass="24321">MDIKDNLKVVAGPSLRKQVADVLRTAIARGELAPGERLVERVLCDRIGVSRTSLREALRELENEGLVTSLPNRGLIISELTGKEAKAIFDVRASLEALICRLFCENASDALMQDFQSAFDEVMTAYTRKQPPAMIAAKSRFYDVLMEGADNEVADRMLRSIHIRVSQLRITSLSDTERRKASLEELSALVAAILDRDAARAESLSRAHVDNAARAALSKLG</sequence>
<dbReference type="InterPro" id="IPR036390">
    <property type="entry name" value="WH_DNA-bd_sf"/>
</dbReference>
<dbReference type="InterPro" id="IPR036388">
    <property type="entry name" value="WH-like_DNA-bd_sf"/>
</dbReference>
<dbReference type="EMBL" id="FRBR01000002">
    <property type="protein sequence ID" value="SHL36224.1"/>
    <property type="molecule type" value="Genomic_DNA"/>
</dbReference>
<dbReference type="SUPFAM" id="SSF48008">
    <property type="entry name" value="GntR ligand-binding domain-like"/>
    <property type="match status" value="1"/>
</dbReference>
<keyword evidence="1" id="KW-0805">Transcription regulation</keyword>
<keyword evidence="2" id="KW-0238">DNA-binding</keyword>
<gene>
    <name evidence="5" type="ORF">SAMN05444398_102126</name>
</gene>
<dbReference type="PANTHER" id="PTHR43537:SF24">
    <property type="entry name" value="GLUCONATE OPERON TRANSCRIPTIONAL REPRESSOR"/>
    <property type="match status" value="1"/>
</dbReference>
<reference evidence="5 6" key="1">
    <citation type="submission" date="2016-11" db="EMBL/GenBank/DDBJ databases">
        <authorList>
            <person name="Jaros S."/>
            <person name="Januszkiewicz K."/>
            <person name="Wedrychowicz H."/>
        </authorList>
    </citation>
    <scope>NUCLEOTIDE SEQUENCE [LARGE SCALE GENOMIC DNA]</scope>
    <source>
        <strain evidence="5 6">DSM 29589</strain>
    </source>
</reference>
<dbReference type="Pfam" id="PF00392">
    <property type="entry name" value="GntR"/>
    <property type="match status" value="1"/>
</dbReference>
<protein>
    <submittedName>
        <fullName evidence="5">Transcriptional regulator, GntR family</fullName>
    </submittedName>
</protein>
<dbReference type="PRINTS" id="PR00035">
    <property type="entry name" value="HTHGNTR"/>
</dbReference>
<name>A0A1M7A0J0_9RHOB</name>
<accession>A0A1M7A0J0</accession>
<dbReference type="GO" id="GO:0003700">
    <property type="term" value="F:DNA-binding transcription factor activity"/>
    <property type="evidence" value="ECO:0007669"/>
    <property type="project" value="InterPro"/>
</dbReference>
<keyword evidence="3" id="KW-0804">Transcription</keyword>
<keyword evidence="6" id="KW-1185">Reference proteome</keyword>
<dbReference type="SMART" id="SM00895">
    <property type="entry name" value="FCD"/>
    <property type="match status" value="1"/>
</dbReference>
<dbReference type="SMART" id="SM00345">
    <property type="entry name" value="HTH_GNTR"/>
    <property type="match status" value="1"/>
</dbReference>
<dbReference type="GO" id="GO:0003677">
    <property type="term" value="F:DNA binding"/>
    <property type="evidence" value="ECO:0007669"/>
    <property type="project" value="UniProtKB-KW"/>
</dbReference>
<evidence type="ECO:0000256" key="1">
    <source>
        <dbReference type="ARBA" id="ARBA00023015"/>
    </source>
</evidence>
<dbReference type="PROSITE" id="PS50949">
    <property type="entry name" value="HTH_GNTR"/>
    <property type="match status" value="1"/>
</dbReference>
<dbReference type="Pfam" id="PF07729">
    <property type="entry name" value="FCD"/>
    <property type="match status" value="1"/>
</dbReference>
<proteinExistence type="predicted"/>
<dbReference type="Gene3D" id="1.10.10.10">
    <property type="entry name" value="Winged helix-like DNA-binding domain superfamily/Winged helix DNA-binding domain"/>
    <property type="match status" value="1"/>
</dbReference>
<dbReference type="STRING" id="337701.SAMN05444398_102126"/>
<organism evidence="5 6">
    <name type="scientific">Roseovarius pacificus</name>
    <dbReference type="NCBI Taxonomy" id="337701"/>
    <lineage>
        <taxon>Bacteria</taxon>
        <taxon>Pseudomonadati</taxon>
        <taxon>Pseudomonadota</taxon>
        <taxon>Alphaproteobacteria</taxon>
        <taxon>Rhodobacterales</taxon>
        <taxon>Roseobacteraceae</taxon>
        <taxon>Roseovarius</taxon>
    </lineage>
</organism>
<dbReference type="InterPro" id="IPR008920">
    <property type="entry name" value="TF_FadR/GntR_C"/>
</dbReference>
<evidence type="ECO:0000313" key="6">
    <source>
        <dbReference type="Proteomes" id="UP000183974"/>
    </source>
</evidence>
<dbReference type="Gene3D" id="1.20.120.530">
    <property type="entry name" value="GntR ligand-binding domain-like"/>
    <property type="match status" value="1"/>
</dbReference>
<feature type="domain" description="HTH gntR-type" evidence="4">
    <location>
        <begin position="13"/>
        <end position="80"/>
    </location>
</feature>